<dbReference type="Proteomes" id="UP001056035">
    <property type="component" value="Chromosome"/>
</dbReference>
<gene>
    <name evidence="2" type="ORF">NBH00_15960</name>
</gene>
<dbReference type="Pfam" id="PF00082">
    <property type="entry name" value="Peptidase_S8"/>
    <property type="match status" value="1"/>
</dbReference>
<keyword evidence="3" id="KW-1185">Reference proteome</keyword>
<evidence type="ECO:0000259" key="1">
    <source>
        <dbReference type="Pfam" id="PF00082"/>
    </source>
</evidence>
<protein>
    <submittedName>
        <fullName evidence="2">S8 family serine peptidase</fullName>
    </submittedName>
</protein>
<dbReference type="Gene3D" id="3.40.50.200">
    <property type="entry name" value="Peptidase S8/S53 domain"/>
    <property type="match status" value="2"/>
</dbReference>
<accession>A0ABY5DPQ6</accession>
<name>A0ABY5DPQ6_9ACTN</name>
<feature type="domain" description="Peptidase S8/S53" evidence="1">
    <location>
        <begin position="198"/>
        <end position="480"/>
    </location>
</feature>
<dbReference type="InterPro" id="IPR036852">
    <property type="entry name" value="Peptidase_S8/S53_dom_sf"/>
</dbReference>
<evidence type="ECO:0000313" key="2">
    <source>
        <dbReference type="EMBL" id="UTI62851.1"/>
    </source>
</evidence>
<proteinExistence type="predicted"/>
<dbReference type="SUPFAM" id="SSF52743">
    <property type="entry name" value="Subtilisin-like"/>
    <property type="match status" value="1"/>
</dbReference>
<organism evidence="2 3">
    <name type="scientific">Paraconexibacter antarcticus</name>
    <dbReference type="NCBI Taxonomy" id="2949664"/>
    <lineage>
        <taxon>Bacteria</taxon>
        <taxon>Bacillati</taxon>
        <taxon>Actinomycetota</taxon>
        <taxon>Thermoleophilia</taxon>
        <taxon>Solirubrobacterales</taxon>
        <taxon>Paraconexibacteraceae</taxon>
        <taxon>Paraconexibacter</taxon>
    </lineage>
</organism>
<dbReference type="RefSeq" id="WP_254569586.1">
    <property type="nucleotide sequence ID" value="NZ_CP098502.1"/>
</dbReference>
<dbReference type="EMBL" id="CP098502">
    <property type="protein sequence ID" value="UTI62851.1"/>
    <property type="molecule type" value="Genomic_DNA"/>
</dbReference>
<dbReference type="InterPro" id="IPR000209">
    <property type="entry name" value="Peptidase_S8/S53_dom"/>
</dbReference>
<sequence length="781" mass="79749">MLADVQVDGSAADAAAALRHAGLEHALVADAAPYVTFEGWVDPARLDDIAALGLVRNISSVPPAGSDYGPTMTEGEARSGGPAARALGPTGAGVKVGIVSDSFDEATGASSFASPEFPGPVSILSDDDNLGLDEGRAIGEVVADGAPGASLVFASGTAGEGPVGKRTAIEQLVAQGAGVIVDDVYFLQEPFFQDGIIAQAVEAARAAGVVYVASAGNRGRQSWEGTFTPLTGATNTDEAFAPGDSYQTVAVVPDGASVDLELQWAEPWGNAATDLNAFLVNAAGVSTVLDTSMTDNVPNGNPREHLHWTNTTGATTTVALRIRRTAGTTGTPLMKYIVQGSAPVSFPIQHPTASPAINPDAASARGAVTVGAVRWTDPGVDTPEPYSSRGPVTRRFDAGGGVLITPEVRQKPQVAGADCISTSVATPPRAASPGVPAVPAHSFQTFCGTSAGAASVAGIAALARSAKPSLTADQVTALLTQPGFAIDCTATAGAPDPDCGTGFLLADRVVRAALDATPPVVVPSLTPATPQGDNGWYTSPPTVSFAVGDPDSPVFATSGCDTRPVTTQGSTAVTCLATSAGGTTTLPVTVMLDTVPPGTPTATGIVPGRRYPANELPKAPGCRATDSGSGLARCGLTAALRHTVGPHVATLLARDRAGLVSTAALPYTVGHADRIRPRLVIALSAARPTVHRLALGLHVRATKLPAGRLTLRLLRARRVLLRTAVRARRGRVTAILKPRTARQRTALRGARGATVRLEATYIATSGSTARSRYAKTVRRLR</sequence>
<evidence type="ECO:0000313" key="3">
    <source>
        <dbReference type="Proteomes" id="UP001056035"/>
    </source>
</evidence>
<reference evidence="2 3" key="1">
    <citation type="submission" date="2022-06" db="EMBL/GenBank/DDBJ databases">
        <title>Paraconexibacter antarcticus.</title>
        <authorList>
            <person name="Kim C.S."/>
        </authorList>
    </citation>
    <scope>NUCLEOTIDE SEQUENCE [LARGE SCALE GENOMIC DNA]</scope>
    <source>
        <strain evidence="2 3">02-257</strain>
    </source>
</reference>